<evidence type="ECO:0000313" key="2">
    <source>
        <dbReference type="EMBL" id="KFZ38171.1"/>
    </source>
</evidence>
<organism evidence="2 3">
    <name type="scientific">Shewanella mangrovi</name>
    <dbReference type="NCBI Taxonomy" id="1515746"/>
    <lineage>
        <taxon>Bacteria</taxon>
        <taxon>Pseudomonadati</taxon>
        <taxon>Pseudomonadota</taxon>
        <taxon>Gammaproteobacteria</taxon>
        <taxon>Alteromonadales</taxon>
        <taxon>Shewanellaceae</taxon>
        <taxon>Shewanella</taxon>
    </lineage>
</organism>
<dbReference type="AlphaFoldDB" id="A0A094K0G7"/>
<gene>
    <name evidence="2" type="ORF">HR45_06630</name>
</gene>
<keyword evidence="3" id="KW-1185">Reference proteome</keyword>
<proteinExistence type="predicted"/>
<sequence length="209" mass="23370">MSSQSPFPTLDRQELQLTTEQRLQLAFERGQAKGRAEGEKLGQQAARQQLTAEMEAQCQQQTALRVAELAQQYQQQLDQLVQGLRQQLSLQQQALSEQLFCSLEGVAQLVIDTELQLQPERYLAAIQQVLESLKGRDLISAIQVSVADGEWLQTQNISQIDGVAVRVDDSLPKGQVQFDGAHQLHQLSFRQRLDEVLAQIKPVLSANAN</sequence>
<dbReference type="OrthoDB" id="5769216at2"/>
<comment type="caution">
    <text evidence="2">The sequence shown here is derived from an EMBL/GenBank/DDBJ whole genome shotgun (WGS) entry which is preliminary data.</text>
</comment>
<reference evidence="2 3" key="1">
    <citation type="submission" date="2014-06" db="EMBL/GenBank/DDBJ databases">
        <title>Shewanella sp. YQH10.</title>
        <authorList>
            <person name="Liu Y."/>
            <person name="Zeng R."/>
        </authorList>
    </citation>
    <scope>NUCLEOTIDE SEQUENCE [LARGE SCALE GENOMIC DNA]</scope>
    <source>
        <strain evidence="2 3">YQH10</strain>
    </source>
</reference>
<dbReference type="EMBL" id="JPEO01000003">
    <property type="protein sequence ID" value="KFZ38171.1"/>
    <property type="molecule type" value="Genomic_DNA"/>
</dbReference>
<dbReference type="InterPro" id="IPR018035">
    <property type="entry name" value="Flagellar_FliH/T3SS_HrpE"/>
</dbReference>
<feature type="domain" description="Flagellar assembly protein FliH/Type III secretion system HrpE" evidence="1">
    <location>
        <begin position="72"/>
        <end position="178"/>
    </location>
</feature>
<dbReference type="Proteomes" id="UP000029264">
    <property type="component" value="Unassembled WGS sequence"/>
</dbReference>
<dbReference type="STRING" id="1515746.HR45_06630"/>
<protein>
    <recommendedName>
        <fullName evidence="1">Flagellar assembly protein FliH/Type III secretion system HrpE domain-containing protein</fullName>
    </recommendedName>
</protein>
<name>A0A094K0G7_9GAMM</name>
<dbReference type="Pfam" id="PF02108">
    <property type="entry name" value="FliH"/>
    <property type="match status" value="1"/>
</dbReference>
<dbReference type="RefSeq" id="WP_037440961.1">
    <property type="nucleotide sequence ID" value="NZ_JPEO01000003.1"/>
</dbReference>
<dbReference type="eggNOG" id="ENOG502ZMDZ">
    <property type="taxonomic scope" value="Bacteria"/>
</dbReference>
<evidence type="ECO:0000259" key="1">
    <source>
        <dbReference type="Pfam" id="PF02108"/>
    </source>
</evidence>
<accession>A0A094K0G7</accession>
<evidence type="ECO:0000313" key="3">
    <source>
        <dbReference type="Proteomes" id="UP000029264"/>
    </source>
</evidence>